<evidence type="ECO:0000313" key="1">
    <source>
        <dbReference type="EMBL" id="KEO72668.1"/>
    </source>
</evidence>
<dbReference type="EMBL" id="JMIH01000024">
    <property type="protein sequence ID" value="KEO72668.1"/>
    <property type="molecule type" value="Genomic_DNA"/>
</dbReference>
<reference evidence="1 2" key="1">
    <citation type="submission" date="2014-04" db="EMBL/GenBank/DDBJ databases">
        <title>Characterization and application of a salt tolerant electro-active bacterium.</title>
        <authorList>
            <person name="Yang L."/>
            <person name="Wei S."/>
            <person name="Tay Q.X.M."/>
        </authorList>
    </citation>
    <scope>NUCLEOTIDE SEQUENCE [LARGE SCALE GENOMIC DNA]</scope>
    <source>
        <strain evidence="1 2">LY1</strain>
    </source>
</reference>
<accession>A0A074KYK5</accession>
<dbReference type="OrthoDB" id="1100621at2"/>
<organism evidence="1 2">
    <name type="scientific">Anditalea andensis</name>
    <dbReference type="NCBI Taxonomy" id="1048983"/>
    <lineage>
        <taxon>Bacteria</taxon>
        <taxon>Pseudomonadati</taxon>
        <taxon>Bacteroidota</taxon>
        <taxon>Cytophagia</taxon>
        <taxon>Cytophagales</taxon>
        <taxon>Cytophagaceae</taxon>
        <taxon>Anditalea</taxon>
    </lineage>
</organism>
<proteinExistence type="predicted"/>
<comment type="caution">
    <text evidence="1">The sequence shown here is derived from an EMBL/GenBank/DDBJ whole genome shotgun (WGS) entry which is preliminary data.</text>
</comment>
<sequence length="101" mass="11850">MHACVPVRYGIDARRVSKFATFSELGIDKNAFIQQYGNPTNKGMYTVSEDKVIEKLYYTEKIRNFLVTTAFIFENDVLVQMERVDTRNDYQEILEQLDTVR</sequence>
<protein>
    <submittedName>
        <fullName evidence="1">Uncharacterized protein</fullName>
    </submittedName>
</protein>
<keyword evidence="2" id="KW-1185">Reference proteome</keyword>
<evidence type="ECO:0000313" key="2">
    <source>
        <dbReference type="Proteomes" id="UP000027821"/>
    </source>
</evidence>
<gene>
    <name evidence="1" type="ORF">EL17_18190</name>
</gene>
<dbReference type="Proteomes" id="UP000027821">
    <property type="component" value="Unassembled WGS sequence"/>
</dbReference>
<name>A0A074KYK5_9BACT</name>
<dbReference type="AlphaFoldDB" id="A0A074KYK5"/>